<dbReference type="OrthoDB" id="407555at2759"/>
<dbReference type="Proteomes" id="UP000192247">
    <property type="component" value="Unassembled WGS sequence"/>
</dbReference>
<evidence type="ECO:0000256" key="2">
    <source>
        <dbReference type="ARBA" id="ARBA00023163"/>
    </source>
</evidence>
<feature type="non-terminal residue" evidence="6">
    <location>
        <position position="1"/>
    </location>
</feature>
<accession>A0A1V9XA31</accession>
<evidence type="ECO:0000256" key="3">
    <source>
        <dbReference type="ARBA" id="ARBA00023242"/>
    </source>
</evidence>
<dbReference type="GO" id="GO:0003712">
    <property type="term" value="F:transcription coregulator activity"/>
    <property type="evidence" value="ECO:0007669"/>
    <property type="project" value="TreeGrafter"/>
</dbReference>
<reference evidence="6 7" key="1">
    <citation type="journal article" date="2017" name="Gigascience">
        <title>Draft genome of the honey bee ectoparasitic mite, Tropilaelaps mercedesae, is shaped by the parasitic life history.</title>
        <authorList>
            <person name="Dong X."/>
            <person name="Armstrong S.D."/>
            <person name="Xia D."/>
            <person name="Makepeace B.L."/>
            <person name="Darby A.C."/>
            <person name="Kadowaki T."/>
        </authorList>
    </citation>
    <scope>NUCLEOTIDE SEQUENCE [LARGE SCALE GENOMIC DNA]</scope>
    <source>
        <strain evidence="6">Wuxi-XJTLU</strain>
    </source>
</reference>
<dbReference type="EMBL" id="MNPL01018129">
    <property type="protein sequence ID" value="OQR70253.1"/>
    <property type="molecule type" value="Genomic_DNA"/>
</dbReference>
<comment type="subcellular location">
    <subcellularLocation>
        <location evidence="1">Nucleus</location>
    </subcellularLocation>
</comment>
<dbReference type="Pfam" id="PF03859">
    <property type="entry name" value="CG-1"/>
    <property type="match status" value="1"/>
</dbReference>
<keyword evidence="3" id="KW-0539">Nucleus</keyword>
<protein>
    <submittedName>
        <fullName evidence="6">Calmodulin-binding transcription activator-like</fullName>
    </submittedName>
</protein>
<dbReference type="AlphaFoldDB" id="A0A1V9XA31"/>
<dbReference type="PANTHER" id="PTHR23335">
    <property type="entry name" value="CALMODULIN-BINDING TRANSCRIPTION ACTIVATOR CAMTA"/>
    <property type="match status" value="1"/>
</dbReference>
<keyword evidence="7" id="KW-1185">Reference proteome</keyword>
<evidence type="ECO:0000313" key="7">
    <source>
        <dbReference type="Proteomes" id="UP000192247"/>
    </source>
</evidence>
<dbReference type="SMART" id="SM01076">
    <property type="entry name" value="CG-1"/>
    <property type="match status" value="1"/>
</dbReference>
<dbReference type="GO" id="GO:0006357">
    <property type="term" value="P:regulation of transcription by RNA polymerase II"/>
    <property type="evidence" value="ECO:0007669"/>
    <property type="project" value="TreeGrafter"/>
</dbReference>
<feature type="compositionally biased region" description="Basic and acidic residues" evidence="4">
    <location>
        <begin position="83"/>
        <end position="92"/>
    </location>
</feature>
<proteinExistence type="predicted"/>
<feature type="region of interest" description="Disordered" evidence="4">
    <location>
        <begin position="132"/>
        <end position="153"/>
    </location>
</feature>
<sequence>EIAAILISFERHEQWLSKEVRIRPRSGSMLLYSRKRVRYRRDGYCWKKRKDGKTTREDHMKLKVQGTEAAIDPAPPSDGLPQPDERRDEFRRPPRVSLSRLVLSKVPRRAGTVLRGQADSFHRHDAMATWRSLPPRGFATPSRLNSPTFGERL</sequence>
<evidence type="ECO:0000256" key="4">
    <source>
        <dbReference type="SAM" id="MobiDB-lite"/>
    </source>
</evidence>
<dbReference type="PROSITE" id="PS51437">
    <property type="entry name" value="CG_1"/>
    <property type="match status" value="1"/>
</dbReference>
<evidence type="ECO:0000256" key="1">
    <source>
        <dbReference type="ARBA" id="ARBA00004123"/>
    </source>
</evidence>
<dbReference type="InterPro" id="IPR005559">
    <property type="entry name" value="CG-1_dom"/>
</dbReference>
<organism evidence="6 7">
    <name type="scientific">Tropilaelaps mercedesae</name>
    <dbReference type="NCBI Taxonomy" id="418985"/>
    <lineage>
        <taxon>Eukaryota</taxon>
        <taxon>Metazoa</taxon>
        <taxon>Ecdysozoa</taxon>
        <taxon>Arthropoda</taxon>
        <taxon>Chelicerata</taxon>
        <taxon>Arachnida</taxon>
        <taxon>Acari</taxon>
        <taxon>Parasitiformes</taxon>
        <taxon>Mesostigmata</taxon>
        <taxon>Gamasina</taxon>
        <taxon>Dermanyssoidea</taxon>
        <taxon>Laelapidae</taxon>
        <taxon>Tropilaelaps</taxon>
    </lineage>
</organism>
<dbReference type="STRING" id="418985.A0A1V9XA31"/>
<dbReference type="InParanoid" id="A0A1V9XA31"/>
<dbReference type="GO" id="GO:0003690">
    <property type="term" value="F:double-stranded DNA binding"/>
    <property type="evidence" value="ECO:0007669"/>
    <property type="project" value="TreeGrafter"/>
</dbReference>
<gene>
    <name evidence="6" type="ORF">BIW11_01717</name>
</gene>
<feature type="domain" description="CG-1" evidence="5">
    <location>
        <begin position="1"/>
        <end position="115"/>
    </location>
</feature>
<evidence type="ECO:0000313" key="6">
    <source>
        <dbReference type="EMBL" id="OQR70253.1"/>
    </source>
</evidence>
<name>A0A1V9XA31_9ACAR</name>
<dbReference type="PANTHER" id="PTHR23335:SF1">
    <property type="entry name" value="CALMODULIN-BINDING TRANSCRIPTION ACTIVATOR, ISOFORM F"/>
    <property type="match status" value="1"/>
</dbReference>
<evidence type="ECO:0000259" key="5">
    <source>
        <dbReference type="PROSITE" id="PS51437"/>
    </source>
</evidence>
<comment type="caution">
    <text evidence="6">The sequence shown here is derived from an EMBL/GenBank/DDBJ whole genome shotgun (WGS) entry which is preliminary data.</text>
</comment>
<keyword evidence="2" id="KW-0804">Transcription</keyword>
<feature type="region of interest" description="Disordered" evidence="4">
    <location>
        <begin position="65"/>
        <end position="93"/>
    </location>
</feature>
<feature type="compositionally biased region" description="Polar residues" evidence="4">
    <location>
        <begin position="142"/>
        <end position="153"/>
    </location>
</feature>
<dbReference type="GO" id="GO:0005634">
    <property type="term" value="C:nucleus"/>
    <property type="evidence" value="ECO:0007669"/>
    <property type="project" value="UniProtKB-SubCell"/>
</dbReference>